<reference evidence="8" key="1">
    <citation type="journal article" date="2020" name="Stud. Mycol.">
        <title>101 Dothideomycetes genomes: a test case for predicting lifestyles and emergence of pathogens.</title>
        <authorList>
            <person name="Haridas S."/>
            <person name="Albert R."/>
            <person name="Binder M."/>
            <person name="Bloem J."/>
            <person name="Labutti K."/>
            <person name="Salamov A."/>
            <person name="Andreopoulos B."/>
            <person name="Baker S."/>
            <person name="Barry K."/>
            <person name="Bills G."/>
            <person name="Bluhm B."/>
            <person name="Cannon C."/>
            <person name="Castanera R."/>
            <person name="Culley D."/>
            <person name="Daum C."/>
            <person name="Ezra D."/>
            <person name="Gonzalez J."/>
            <person name="Henrissat B."/>
            <person name="Kuo A."/>
            <person name="Liang C."/>
            <person name="Lipzen A."/>
            <person name="Lutzoni F."/>
            <person name="Magnuson J."/>
            <person name="Mondo S."/>
            <person name="Nolan M."/>
            <person name="Ohm R."/>
            <person name="Pangilinan J."/>
            <person name="Park H.-J."/>
            <person name="Ramirez L."/>
            <person name="Alfaro M."/>
            <person name="Sun H."/>
            <person name="Tritt A."/>
            <person name="Yoshinaga Y."/>
            <person name="Zwiers L.-H."/>
            <person name="Turgeon B."/>
            <person name="Goodwin S."/>
            <person name="Spatafora J."/>
            <person name="Crous P."/>
            <person name="Grigoriev I."/>
        </authorList>
    </citation>
    <scope>NUCLEOTIDE SEQUENCE</scope>
    <source>
        <strain evidence="8">CBS 121167</strain>
    </source>
</reference>
<comment type="cofactor">
    <cofactor evidence="1">
        <name>FAD</name>
        <dbReference type="ChEBI" id="CHEBI:57692"/>
    </cofactor>
</comment>
<evidence type="ECO:0000256" key="1">
    <source>
        <dbReference type="ARBA" id="ARBA00001974"/>
    </source>
</evidence>
<feature type="chain" id="PRO_5025539164" description="FAD-binding PCMH-type domain-containing protein" evidence="6">
    <location>
        <begin position="17"/>
        <end position="553"/>
    </location>
</feature>
<evidence type="ECO:0000313" key="8">
    <source>
        <dbReference type="EMBL" id="KAF2135655.1"/>
    </source>
</evidence>
<comment type="similarity">
    <text evidence="2">Belongs to the oxygen-dependent FAD-linked oxidoreductase family.</text>
</comment>
<keyword evidence="9" id="KW-1185">Reference proteome</keyword>
<evidence type="ECO:0000256" key="3">
    <source>
        <dbReference type="ARBA" id="ARBA00022630"/>
    </source>
</evidence>
<name>A0A6A6AXF1_9PEZI</name>
<keyword evidence="6" id="KW-0732">Signal</keyword>
<keyword evidence="3" id="KW-0285">Flavoprotein</keyword>
<dbReference type="AlphaFoldDB" id="A0A6A6AXF1"/>
<dbReference type="GeneID" id="54298986"/>
<dbReference type="Pfam" id="PF01565">
    <property type="entry name" value="FAD_binding_4"/>
    <property type="match status" value="1"/>
</dbReference>
<dbReference type="RefSeq" id="XP_033391373.1">
    <property type="nucleotide sequence ID" value="XM_033541490.1"/>
</dbReference>
<evidence type="ECO:0000256" key="2">
    <source>
        <dbReference type="ARBA" id="ARBA00005466"/>
    </source>
</evidence>
<dbReference type="InterPro" id="IPR016169">
    <property type="entry name" value="FAD-bd_PCMH_sub2"/>
</dbReference>
<dbReference type="InterPro" id="IPR036318">
    <property type="entry name" value="FAD-bd_PCMH-like_sf"/>
</dbReference>
<dbReference type="Gene3D" id="3.30.465.10">
    <property type="match status" value="2"/>
</dbReference>
<protein>
    <recommendedName>
        <fullName evidence="7">FAD-binding PCMH-type domain-containing protein</fullName>
    </recommendedName>
</protein>
<keyword evidence="5" id="KW-0560">Oxidoreductase</keyword>
<dbReference type="PANTHER" id="PTHR42973">
    <property type="entry name" value="BINDING OXIDOREDUCTASE, PUTATIVE (AFU_ORTHOLOGUE AFUA_1G17690)-RELATED"/>
    <property type="match status" value="1"/>
</dbReference>
<dbReference type="GO" id="GO:0016491">
    <property type="term" value="F:oxidoreductase activity"/>
    <property type="evidence" value="ECO:0007669"/>
    <property type="project" value="UniProtKB-KW"/>
</dbReference>
<dbReference type="GO" id="GO:0071949">
    <property type="term" value="F:FAD binding"/>
    <property type="evidence" value="ECO:0007669"/>
    <property type="project" value="InterPro"/>
</dbReference>
<dbReference type="SUPFAM" id="SSF56176">
    <property type="entry name" value="FAD-binding/transporter-associated domain-like"/>
    <property type="match status" value="1"/>
</dbReference>
<evidence type="ECO:0000256" key="6">
    <source>
        <dbReference type="SAM" id="SignalP"/>
    </source>
</evidence>
<sequence length="553" mass="59346">MFFPLALLVLAHQVASNQTCRCIPGDACWPSGYEWARFNASIGGKLVASQQLASVCHDPTYDAAQCNYMRQNWIQPWLHDASSSSIMAAAVANESCDAFTPRAQPCVAGSTVAYAVKASDASDIAQTISFARSKNVRLVVRNTGHDYMGKSTGAGALAVWTHHMKKTEAVWYNSTHYSGRAIRLGAGVQVEEAYEAAGRARAVVVGGDCDTVGVTGGYLQGGGHSALSSLHGMAADAILEWEVVDGRGRLLTATRHHHRDLYWALSGGGGGTYGVAVSVVVKAHADTPVAGAQLRFGSVDAPAFDAAVAKYHDHLLPALTAANGTAIAQITSSTFLLSPLTLPGATNGTAHTLLTPLLNHLDAANIPYDLNLTHSASWIDHWRRLIKPNPTQRVQNAQYGGWLVPRDVHPADLRRQVRTITDAGCVFVAIALDASRNHAENAVLPAWRTAAMNVILSTPWPLAADLAQMKARADLMTKTCVPALARLAPDAGAYLNEADPNQPDWKRAFYGANYDRLLRVKRAYDPHDVFYAHTAVGSDAYHLDADGRLCRSL</sequence>
<proteinExistence type="inferred from homology"/>
<dbReference type="InterPro" id="IPR012951">
    <property type="entry name" value="BBE"/>
</dbReference>
<feature type="signal peptide" evidence="6">
    <location>
        <begin position="1"/>
        <end position="16"/>
    </location>
</feature>
<dbReference type="OrthoDB" id="9983560at2759"/>
<dbReference type="InterPro" id="IPR016166">
    <property type="entry name" value="FAD-bd_PCMH"/>
</dbReference>
<dbReference type="InterPro" id="IPR006094">
    <property type="entry name" value="Oxid_FAD_bind_N"/>
</dbReference>
<dbReference type="PANTHER" id="PTHR42973:SF39">
    <property type="entry name" value="FAD-BINDING PCMH-TYPE DOMAIN-CONTAINING PROTEIN"/>
    <property type="match status" value="1"/>
</dbReference>
<accession>A0A6A6AXF1</accession>
<gene>
    <name evidence="8" type="ORF">K452DRAFT_293052</name>
</gene>
<dbReference type="PROSITE" id="PS51387">
    <property type="entry name" value="FAD_PCMH"/>
    <property type="match status" value="1"/>
</dbReference>
<evidence type="ECO:0000256" key="5">
    <source>
        <dbReference type="ARBA" id="ARBA00023002"/>
    </source>
</evidence>
<dbReference type="Proteomes" id="UP000799438">
    <property type="component" value="Unassembled WGS sequence"/>
</dbReference>
<evidence type="ECO:0000259" key="7">
    <source>
        <dbReference type="PROSITE" id="PS51387"/>
    </source>
</evidence>
<dbReference type="Pfam" id="PF08031">
    <property type="entry name" value="BBE"/>
    <property type="match status" value="1"/>
</dbReference>
<organism evidence="8 9">
    <name type="scientific">Aplosporella prunicola CBS 121167</name>
    <dbReference type="NCBI Taxonomy" id="1176127"/>
    <lineage>
        <taxon>Eukaryota</taxon>
        <taxon>Fungi</taxon>
        <taxon>Dikarya</taxon>
        <taxon>Ascomycota</taxon>
        <taxon>Pezizomycotina</taxon>
        <taxon>Dothideomycetes</taxon>
        <taxon>Dothideomycetes incertae sedis</taxon>
        <taxon>Botryosphaeriales</taxon>
        <taxon>Aplosporellaceae</taxon>
        <taxon>Aplosporella</taxon>
    </lineage>
</organism>
<feature type="domain" description="FAD-binding PCMH-type" evidence="7">
    <location>
        <begin position="107"/>
        <end position="286"/>
    </location>
</feature>
<dbReference type="InterPro" id="IPR050416">
    <property type="entry name" value="FAD-linked_Oxidoreductase"/>
</dbReference>
<keyword evidence="4" id="KW-0274">FAD</keyword>
<evidence type="ECO:0000313" key="9">
    <source>
        <dbReference type="Proteomes" id="UP000799438"/>
    </source>
</evidence>
<evidence type="ECO:0000256" key="4">
    <source>
        <dbReference type="ARBA" id="ARBA00022827"/>
    </source>
</evidence>
<dbReference type="EMBL" id="ML995561">
    <property type="protein sequence ID" value="KAF2135655.1"/>
    <property type="molecule type" value="Genomic_DNA"/>
</dbReference>